<accession>A0ABU5EEX4</accession>
<comment type="caution">
    <text evidence="2">The sequence shown here is derived from an EMBL/GenBank/DDBJ whole genome shotgun (WGS) entry which is preliminary data.</text>
</comment>
<organism evidence="2 3">
    <name type="scientific">Dongia soli</name>
    <dbReference type="NCBI Taxonomy" id="600628"/>
    <lineage>
        <taxon>Bacteria</taxon>
        <taxon>Pseudomonadati</taxon>
        <taxon>Pseudomonadota</taxon>
        <taxon>Alphaproteobacteria</taxon>
        <taxon>Rhodospirillales</taxon>
        <taxon>Dongiaceae</taxon>
        <taxon>Dongia</taxon>
    </lineage>
</organism>
<evidence type="ECO:0000313" key="2">
    <source>
        <dbReference type="EMBL" id="MDY0884640.1"/>
    </source>
</evidence>
<reference evidence="2 3" key="1">
    <citation type="journal article" date="2016" name="Antonie Van Leeuwenhoek">
        <title>Dongia soli sp. nov., isolated from soil from Dokdo, Korea.</title>
        <authorList>
            <person name="Kim D.U."/>
            <person name="Lee H."/>
            <person name="Kim H."/>
            <person name="Kim S.G."/>
            <person name="Ka J.O."/>
        </authorList>
    </citation>
    <scope>NUCLEOTIDE SEQUENCE [LARGE SCALE GENOMIC DNA]</scope>
    <source>
        <strain evidence="2 3">D78</strain>
    </source>
</reference>
<keyword evidence="3" id="KW-1185">Reference proteome</keyword>
<evidence type="ECO:0000313" key="3">
    <source>
        <dbReference type="Proteomes" id="UP001279642"/>
    </source>
</evidence>
<gene>
    <name evidence="2" type="ORF">SMD27_17485</name>
</gene>
<dbReference type="Proteomes" id="UP001279642">
    <property type="component" value="Unassembled WGS sequence"/>
</dbReference>
<dbReference type="RefSeq" id="WP_320509713.1">
    <property type="nucleotide sequence ID" value="NZ_JAXCLW010000005.1"/>
</dbReference>
<dbReference type="EMBL" id="JAXCLW010000005">
    <property type="protein sequence ID" value="MDY0884640.1"/>
    <property type="molecule type" value="Genomic_DNA"/>
</dbReference>
<feature type="compositionally biased region" description="Basic residues" evidence="1">
    <location>
        <begin position="88"/>
        <end position="100"/>
    </location>
</feature>
<feature type="compositionally biased region" description="Basic residues" evidence="1">
    <location>
        <begin position="110"/>
        <end position="125"/>
    </location>
</feature>
<evidence type="ECO:0000256" key="1">
    <source>
        <dbReference type="SAM" id="MobiDB-lite"/>
    </source>
</evidence>
<protein>
    <submittedName>
        <fullName evidence="2">Uncharacterized protein</fullName>
    </submittedName>
</protein>
<name>A0ABU5EEX4_9PROT</name>
<proteinExistence type="predicted"/>
<sequence>MFNKAKPSKQDLKKLDKGVAAAGEVIDLINGLEKAIETQIRAIEFVDGAIRRELARTQLTIGLSRAHLRQLTLAAHAYRAGLMDSAKPAKKAASKGKPAAKAKSAAKPAAKAKSKGKTKTAKKAK</sequence>
<feature type="region of interest" description="Disordered" evidence="1">
    <location>
        <begin position="85"/>
        <end position="125"/>
    </location>
</feature>